<dbReference type="Gene3D" id="2.160.20.20">
    <property type="match status" value="1"/>
</dbReference>
<evidence type="ECO:0008006" key="2">
    <source>
        <dbReference type="Google" id="ProtNLM"/>
    </source>
</evidence>
<protein>
    <recommendedName>
        <fullName evidence="2">Right handed beta helix domain-containing protein</fullName>
    </recommendedName>
</protein>
<proteinExistence type="predicted"/>
<reference evidence="1" key="1">
    <citation type="submission" date="2019-06" db="EMBL/GenBank/DDBJ databases">
        <authorList>
            <person name="Murdoch R.W."/>
            <person name="Fathepure B."/>
        </authorList>
    </citation>
    <scope>NUCLEOTIDE SEQUENCE</scope>
</reference>
<dbReference type="InterPro" id="IPR011050">
    <property type="entry name" value="Pectin_lyase_fold/virulence"/>
</dbReference>
<dbReference type="SUPFAM" id="SSF51126">
    <property type="entry name" value="Pectin lyase-like"/>
    <property type="match status" value="1"/>
</dbReference>
<evidence type="ECO:0000313" key="1">
    <source>
        <dbReference type="EMBL" id="QEA07921.1"/>
    </source>
</evidence>
<organism evidence="1">
    <name type="scientific">uncultured organism</name>
    <dbReference type="NCBI Taxonomy" id="155900"/>
    <lineage>
        <taxon>unclassified sequences</taxon>
        <taxon>environmental samples</taxon>
    </lineage>
</organism>
<dbReference type="InterPro" id="IPR006626">
    <property type="entry name" value="PbH1"/>
</dbReference>
<dbReference type="SMART" id="SM00710">
    <property type="entry name" value="PbH1"/>
    <property type="match status" value="7"/>
</dbReference>
<dbReference type="EMBL" id="MN079483">
    <property type="protein sequence ID" value="QEA07921.1"/>
    <property type="molecule type" value="Genomic_DNA"/>
</dbReference>
<accession>A0A5B8RH21</accession>
<gene>
    <name evidence="1" type="ORF">KBTEX_04287</name>
</gene>
<sequence>MQNTSAAGVNLSDADSRIDLGQVDISSTGGEGVSLSNANQVGSFHISGGTIMDTDLAGVDLTNVSTGSINGVAIDNALRGSGIRLSGVGSFDGSATNDFVIDGVTISNVGDTDSTNGAPNGMELISDTQAVRVANSTITGGEGNGIEIRGMAIDIVNTTIDSPGSDGIHVGLSDGSIGDTYGAVNIINSTITGINQSESGVEISDGPVRIDATTISGGVGVALFGSGTIFNRVELDGLTMDVNNAGLLVSGTGGGAEVTVDNTTIRNTQGGSSDAFRLADNITIGGSGNTVESSVSTACDTTNAGTVTGSIAYNGGNSCP</sequence>
<dbReference type="InterPro" id="IPR012332">
    <property type="entry name" value="Autotransporter_pectin_lyase_C"/>
</dbReference>
<dbReference type="AlphaFoldDB" id="A0A5B8RH21"/>
<name>A0A5B8RH21_9ZZZZ</name>